<evidence type="ECO:0000313" key="2">
    <source>
        <dbReference type="Proteomes" id="UP000026960"/>
    </source>
</evidence>
<dbReference type="AlphaFoldDB" id="A0A0D3FKJ0"/>
<sequence length="183" mass="18834">MPLANGDSSADTTTRRNAEDFLAILLKVVSSPEVAGIDASGVASGGGLQSLGAHWNLIAAWQGLGNSGNGKDSPAVVDNVGFTATAHLSGGMLREGAWVVSEVPKELHARLISPWLTGERGIGDGTRRPKLEKMTAISLVCDDFGAMAWLEMDHVGRNSDDVMAAAPGASSGALVGKVAFPLL</sequence>
<dbReference type="Gramene" id="OBART03G23550.1">
    <property type="protein sequence ID" value="OBART03G23550.1"/>
    <property type="gene ID" value="OBART03G23550"/>
</dbReference>
<accession>A0A0D3FKJ0</accession>
<keyword evidence="2" id="KW-1185">Reference proteome</keyword>
<evidence type="ECO:0000313" key="1">
    <source>
        <dbReference type="EnsemblPlants" id="OBART03G23550.1"/>
    </source>
</evidence>
<dbReference type="HOGENOM" id="CLU_126788_0_0_1"/>
<dbReference type="PaxDb" id="65489-OBART03G23550.1"/>
<protein>
    <submittedName>
        <fullName evidence="1">Uncharacterized protein</fullName>
    </submittedName>
</protein>
<dbReference type="Proteomes" id="UP000026960">
    <property type="component" value="Chromosome 3"/>
</dbReference>
<dbReference type="EnsemblPlants" id="OBART03G23550.1">
    <property type="protein sequence ID" value="OBART03G23550.1"/>
    <property type="gene ID" value="OBART03G23550"/>
</dbReference>
<name>A0A0D3FKJ0_9ORYZ</name>
<reference evidence="1" key="2">
    <citation type="submission" date="2015-03" db="UniProtKB">
        <authorList>
            <consortium name="EnsemblPlants"/>
        </authorList>
    </citation>
    <scope>IDENTIFICATION</scope>
</reference>
<proteinExistence type="predicted"/>
<reference evidence="1" key="1">
    <citation type="journal article" date="2009" name="Rice">
        <title>De Novo Next Generation Sequencing of Plant Genomes.</title>
        <authorList>
            <person name="Rounsley S."/>
            <person name="Marri P.R."/>
            <person name="Yu Y."/>
            <person name="He R."/>
            <person name="Sisneros N."/>
            <person name="Goicoechea J.L."/>
            <person name="Lee S.J."/>
            <person name="Angelova A."/>
            <person name="Kudrna D."/>
            <person name="Luo M."/>
            <person name="Affourtit J."/>
            <person name="Desany B."/>
            <person name="Knight J."/>
            <person name="Niazi F."/>
            <person name="Egholm M."/>
            <person name="Wing R.A."/>
        </authorList>
    </citation>
    <scope>NUCLEOTIDE SEQUENCE [LARGE SCALE GENOMIC DNA]</scope>
    <source>
        <strain evidence="1">cv. IRGC 105608</strain>
    </source>
</reference>
<organism evidence="1">
    <name type="scientific">Oryza barthii</name>
    <dbReference type="NCBI Taxonomy" id="65489"/>
    <lineage>
        <taxon>Eukaryota</taxon>
        <taxon>Viridiplantae</taxon>
        <taxon>Streptophyta</taxon>
        <taxon>Embryophyta</taxon>
        <taxon>Tracheophyta</taxon>
        <taxon>Spermatophyta</taxon>
        <taxon>Magnoliopsida</taxon>
        <taxon>Liliopsida</taxon>
        <taxon>Poales</taxon>
        <taxon>Poaceae</taxon>
        <taxon>BOP clade</taxon>
        <taxon>Oryzoideae</taxon>
        <taxon>Oryzeae</taxon>
        <taxon>Oryzinae</taxon>
        <taxon>Oryza</taxon>
    </lineage>
</organism>